<dbReference type="CDD" id="cd03257">
    <property type="entry name" value="ABC_NikE_OppD_transporters"/>
    <property type="match status" value="2"/>
</dbReference>
<dbReference type="InterPro" id="IPR027417">
    <property type="entry name" value="P-loop_NTPase"/>
</dbReference>
<evidence type="ECO:0000313" key="5">
    <source>
        <dbReference type="EMBL" id="MDN4596955.1"/>
    </source>
</evidence>
<dbReference type="PROSITE" id="PS00211">
    <property type="entry name" value="ABC_TRANSPORTER_1"/>
    <property type="match status" value="2"/>
</dbReference>
<dbReference type="PROSITE" id="PS50893">
    <property type="entry name" value="ABC_TRANSPORTER_2"/>
    <property type="match status" value="2"/>
</dbReference>
<proteinExistence type="predicted"/>
<dbReference type="InterPro" id="IPR003439">
    <property type="entry name" value="ABC_transporter-like_ATP-bd"/>
</dbReference>
<dbReference type="NCBIfam" id="NF007739">
    <property type="entry name" value="PRK10419.1"/>
    <property type="match status" value="2"/>
</dbReference>
<keyword evidence="2" id="KW-0547">Nucleotide-binding</keyword>
<dbReference type="EMBL" id="JAROCB010000002">
    <property type="protein sequence ID" value="MDN4596955.1"/>
    <property type="molecule type" value="Genomic_DNA"/>
</dbReference>
<dbReference type="GO" id="GO:0005524">
    <property type="term" value="F:ATP binding"/>
    <property type="evidence" value="ECO:0007669"/>
    <property type="project" value="UniProtKB-KW"/>
</dbReference>
<evidence type="ECO:0000256" key="2">
    <source>
        <dbReference type="ARBA" id="ARBA00022741"/>
    </source>
</evidence>
<protein>
    <submittedName>
        <fullName evidence="5">ABC transporter ATP-binding protein</fullName>
    </submittedName>
</protein>
<dbReference type="InterPro" id="IPR050319">
    <property type="entry name" value="ABC_transp_ATP-bind"/>
</dbReference>
<keyword evidence="3 5" id="KW-0067">ATP-binding</keyword>
<dbReference type="PANTHER" id="PTHR43776">
    <property type="entry name" value="TRANSPORT ATP-BINDING PROTEIN"/>
    <property type="match status" value="1"/>
</dbReference>
<sequence length="540" mass="58327">MTVALLEVTDLSVVYRPRDHAPHHAVKDVSFAIDDGEFVGLVGESGSGKSTLGNAVLQLLSRPAHQEGGSVVFDGRRLDGLNDDQLRGIRWVSLSTVFQSSMNSLNPVLTVAAQFKDTFTAHKLPASRDRAAELLRMVDLDPEVLDSYPHELSGGMKQRVALALALALGPKLVVLDEPTTGLDVLVQRRILDRLRELQAQLGFAVLFISHDMGTVLELSDRVMVMLDGELVEQGTPAELLAGARHPYTEMLLDAYRVSSGGVAKARAETTEAPILSMESVGKTYRVGRGRTKRSVTALQDVSLTLRQRTVSALVGQSGSGKSTIARLLLGMERPDTGSITLTAPGASPVSVDSLRGARLRAYRATTQLVFQDPFSSLNPASTVAYTLSRPLRNYGGVARGEVRERTLALLEQVGLTPAERFIDKLPHQLSGGQRQRVVIARALAADPVVLIADEPVSMLDVSIRAEILELLKRLVADRGIAMLYITHDLLSARALADDVTVLEGGRVMEQGPASQVIDNATHPYTQELLAAIPDPFSRVP</sequence>
<dbReference type="Proteomes" id="UP001174210">
    <property type="component" value="Unassembled WGS sequence"/>
</dbReference>
<evidence type="ECO:0000256" key="3">
    <source>
        <dbReference type="ARBA" id="ARBA00022840"/>
    </source>
</evidence>
<name>A0ABT8IVY3_9MICO</name>
<reference evidence="5" key="1">
    <citation type="submission" date="2023-03" db="EMBL/GenBank/DDBJ databases">
        <title>MT1 and MT2 Draft Genomes of Novel Species.</title>
        <authorList>
            <person name="Venkateswaran K."/>
        </authorList>
    </citation>
    <scope>NUCLEOTIDE SEQUENCE</scope>
    <source>
        <strain evidence="5">F6_8S_P_1A</strain>
    </source>
</reference>
<dbReference type="Gene3D" id="3.40.50.300">
    <property type="entry name" value="P-loop containing nucleotide triphosphate hydrolases"/>
    <property type="match status" value="2"/>
</dbReference>
<dbReference type="InterPro" id="IPR003593">
    <property type="entry name" value="AAA+_ATPase"/>
</dbReference>
<dbReference type="Pfam" id="PF00005">
    <property type="entry name" value="ABC_tran"/>
    <property type="match status" value="2"/>
</dbReference>
<dbReference type="NCBIfam" id="NF008453">
    <property type="entry name" value="PRK11308.1"/>
    <property type="match status" value="2"/>
</dbReference>
<dbReference type="Pfam" id="PF08352">
    <property type="entry name" value="oligo_HPY"/>
    <property type="match status" value="2"/>
</dbReference>
<feature type="domain" description="ABC transporter" evidence="4">
    <location>
        <begin position="275"/>
        <end position="529"/>
    </location>
</feature>
<accession>A0ABT8IVY3</accession>
<dbReference type="RefSeq" id="WP_301217473.1">
    <property type="nucleotide sequence ID" value="NZ_JAROCB010000002.1"/>
</dbReference>
<keyword evidence="6" id="KW-1185">Reference proteome</keyword>
<gene>
    <name evidence="5" type="ORF">P5G59_07375</name>
</gene>
<organism evidence="5 6">
    <name type="scientific">Leifsonia virtsii</name>
    <dbReference type="NCBI Taxonomy" id="3035915"/>
    <lineage>
        <taxon>Bacteria</taxon>
        <taxon>Bacillati</taxon>
        <taxon>Actinomycetota</taxon>
        <taxon>Actinomycetes</taxon>
        <taxon>Micrococcales</taxon>
        <taxon>Microbacteriaceae</taxon>
        <taxon>Leifsonia</taxon>
    </lineage>
</organism>
<comment type="caution">
    <text evidence="5">The sequence shown here is derived from an EMBL/GenBank/DDBJ whole genome shotgun (WGS) entry which is preliminary data.</text>
</comment>
<dbReference type="PANTHER" id="PTHR43776:SF8">
    <property type="entry name" value="ABC TRANSPORTER, ATP-BINDING PROTEIN"/>
    <property type="match status" value="1"/>
</dbReference>
<feature type="domain" description="ABC transporter" evidence="4">
    <location>
        <begin position="6"/>
        <end position="252"/>
    </location>
</feature>
<dbReference type="SUPFAM" id="SSF52540">
    <property type="entry name" value="P-loop containing nucleoside triphosphate hydrolases"/>
    <property type="match status" value="2"/>
</dbReference>
<evidence type="ECO:0000259" key="4">
    <source>
        <dbReference type="PROSITE" id="PS50893"/>
    </source>
</evidence>
<dbReference type="SMART" id="SM00382">
    <property type="entry name" value="AAA"/>
    <property type="match status" value="2"/>
</dbReference>
<evidence type="ECO:0000313" key="6">
    <source>
        <dbReference type="Proteomes" id="UP001174210"/>
    </source>
</evidence>
<dbReference type="InterPro" id="IPR017871">
    <property type="entry name" value="ABC_transporter-like_CS"/>
</dbReference>
<keyword evidence="1" id="KW-0813">Transport</keyword>
<dbReference type="InterPro" id="IPR013563">
    <property type="entry name" value="Oligopep_ABC_C"/>
</dbReference>
<evidence type="ECO:0000256" key="1">
    <source>
        <dbReference type="ARBA" id="ARBA00022448"/>
    </source>
</evidence>